<evidence type="ECO:0000259" key="7">
    <source>
        <dbReference type="PROSITE" id="PS50112"/>
    </source>
</evidence>
<dbReference type="PANTHER" id="PTHR10649:SF17">
    <property type="entry name" value="ARYL HYDROCARBON RECEPTOR 2"/>
    <property type="match status" value="1"/>
</dbReference>
<dbReference type="OrthoDB" id="7788762at2759"/>
<evidence type="ECO:0000256" key="5">
    <source>
        <dbReference type="ARBA" id="ARBA00023163"/>
    </source>
</evidence>
<dbReference type="Gene3D" id="3.30.450.20">
    <property type="entry name" value="PAS domain"/>
    <property type="match status" value="2"/>
</dbReference>
<keyword evidence="4" id="KW-0010">Activator</keyword>
<feature type="domain" description="PAS" evidence="7">
    <location>
        <begin position="47"/>
        <end position="109"/>
    </location>
</feature>
<dbReference type="GO" id="GO:0004879">
    <property type="term" value="F:nuclear receptor activity"/>
    <property type="evidence" value="ECO:0007669"/>
    <property type="project" value="TreeGrafter"/>
</dbReference>
<dbReference type="InterPro" id="IPR035965">
    <property type="entry name" value="PAS-like_dom_sf"/>
</dbReference>
<evidence type="ECO:0000256" key="2">
    <source>
        <dbReference type="ARBA" id="ARBA00023015"/>
    </source>
</evidence>
<protein>
    <recommendedName>
        <fullName evidence="7">PAS domain-containing protein</fullName>
    </recommendedName>
</protein>
<dbReference type="SMART" id="SM00091">
    <property type="entry name" value="PAS"/>
    <property type="match status" value="2"/>
</dbReference>
<proteinExistence type="predicted"/>
<dbReference type="GO" id="GO:0034751">
    <property type="term" value="C:aryl hydrocarbon receptor complex"/>
    <property type="evidence" value="ECO:0007669"/>
    <property type="project" value="TreeGrafter"/>
</dbReference>
<dbReference type="Proteomes" id="UP000518266">
    <property type="component" value="Unassembled WGS sequence"/>
</dbReference>
<keyword evidence="5" id="KW-0804">Transcription</keyword>
<accession>A0A7J5Y223</accession>
<evidence type="ECO:0000313" key="8">
    <source>
        <dbReference type="EMBL" id="KAF3843474.1"/>
    </source>
</evidence>
<dbReference type="PANTHER" id="PTHR10649">
    <property type="entry name" value="ARYL HYDROCARBON RECEPTOR"/>
    <property type="match status" value="1"/>
</dbReference>
<comment type="caution">
    <text evidence="8">The sequence shown here is derived from an EMBL/GenBank/DDBJ whole genome shotgun (WGS) entry which is preliminary data.</text>
</comment>
<dbReference type="PROSITE" id="PS50112">
    <property type="entry name" value="PAS"/>
    <property type="match status" value="1"/>
</dbReference>
<dbReference type="CDD" id="cd00130">
    <property type="entry name" value="PAS"/>
    <property type="match status" value="2"/>
</dbReference>
<evidence type="ECO:0000256" key="4">
    <source>
        <dbReference type="ARBA" id="ARBA00023159"/>
    </source>
</evidence>
<dbReference type="InterPro" id="IPR013767">
    <property type="entry name" value="PAS_fold"/>
</dbReference>
<dbReference type="InterPro" id="IPR000014">
    <property type="entry name" value="PAS"/>
</dbReference>
<keyword evidence="9" id="KW-1185">Reference proteome</keyword>
<dbReference type="GO" id="GO:0005634">
    <property type="term" value="C:nucleus"/>
    <property type="evidence" value="ECO:0007669"/>
    <property type="project" value="UniProtKB-SubCell"/>
</dbReference>
<sequence length="524" mass="58072">MRTRRGRSPFSNTPPGSAEWGVGRLTELLPFNGDIRSRLDKLSVLRLSALNGFVIVVTSDGSVFYVSSTIKDYLGFHESDVVHQSVFELIHTDDRSLFRQQLHFALNPPNAAAGGDASSRELVLPGEELRVSLPLPAVDNSSGFLALKFQGRLKYLHGQRLLRDNGNGNKPQLALFSIAMPVQPPTIVEIRSKMLLFQTKHKLDFTPLGVDSRGKIILGYTETELCMKGSGYQFIHAADMMHCANNHVRMIKTGETGLTVFRLLSKCSGWVWVKSNAKLIFKNGRPDFIIAEQRALQRRGGGVSASEEPAASLQLHHRRGRPLHTGPTVDLAQYQFDKKFGSTNDMSQDVLPGSLVDCFLKQDESAYMPALESQFPVDQVFMDSEALISVGKAWQESGATGTSEPVVVKEEAKRSVMAVIGNLEKLTHDGDFCAALQDLEVGDSELMDWENALKRLAKQRKSDLDTILTNDIFDYIDNVLFKEKEKDLSTSPPSCLIAANNNQQNRFTAQLSAAALGEQQFFRP</sequence>
<comment type="subcellular location">
    <subcellularLocation>
        <location evidence="1">Nucleus</location>
    </subcellularLocation>
</comment>
<dbReference type="AlphaFoldDB" id="A0A7J5Y223"/>
<evidence type="ECO:0000313" key="9">
    <source>
        <dbReference type="Proteomes" id="UP000518266"/>
    </source>
</evidence>
<keyword evidence="6" id="KW-0539">Nucleus</keyword>
<evidence type="ECO:0000256" key="6">
    <source>
        <dbReference type="ARBA" id="ARBA00023242"/>
    </source>
</evidence>
<organism evidence="8 9">
    <name type="scientific">Dissostichus mawsoni</name>
    <name type="common">Antarctic cod</name>
    <dbReference type="NCBI Taxonomy" id="36200"/>
    <lineage>
        <taxon>Eukaryota</taxon>
        <taxon>Metazoa</taxon>
        <taxon>Chordata</taxon>
        <taxon>Craniata</taxon>
        <taxon>Vertebrata</taxon>
        <taxon>Euteleostomi</taxon>
        <taxon>Actinopterygii</taxon>
        <taxon>Neopterygii</taxon>
        <taxon>Teleostei</taxon>
        <taxon>Neoteleostei</taxon>
        <taxon>Acanthomorphata</taxon>
        <taxon>Eupercaria</taxon>
        <taxon>Perciformes</taxon>
        <taxon>Notothenioidei</taxon>
        <taxon>Nototheniidae</taxon>
        <taxon>Dissostichus</taxon>
    </lineage>
</organism>
<evidence type="ECO:0000256" key="3">
    <source>
        <dbReference type="ARBA" id="ARBA00023125"/>
    </source>
</evidence>
<dbReference type="InterPro" id="IPR013655">
    <property type="entry name" value="PAS_fold_3"/>
</dbReference>
<dbReference type="GO" id="GO:0000976">
    <property type="term" value="F:transcription cis-regulatory region binding"/>
    <property type="evidence" value="ECO:0007669"/>
    <property type="project" value="TreeGrafter"/>
</dbReference>
<dbReference type="Pfam" id="PF08447">
    <property type="entry name" value="PAS_3"/>
    <property type="match status" value="1"/>
</dbReference>
<keyword evidence="2" id="KW-0805">Transcription regulation</keyword>
<dbReference type="Pfam" id="PF00989">
    <property type="entry name" value="PAS"/>
    <property type="match status" value="1"/>
</dbReference>
<keyword evidence="3" id="KW-0238">DNA-binding</keyword>
<dbReference type="EMBL" id="JAAKFY010000018">
    <property type="protein sequence ID" value="KAF3843474.1"/>
    <property type="molecule type" value="Genomic_DNA"/>
</dbReference>
<dbReference type="FunFam" id="3.30.450.20:FF:000019">
    <property type="entry name" value="Aryl hydrocarbon receptor 1"/>
    <property type="match status" value="1"/>
</dbReference>
<reference evidence="8 9" key="1">
    <citation type="submission" date="2020-03" db="EMBL/GenBank/DDBJ databases">
        <title>Dissostichus mawsoni Genome sequencing and assembly.</title>
        <authorList>
            <person name="Park H."/>
        </authorList>
    </citation>
    <scope>NUCLEOTIDE SEQUENCE [LARGE SCALE GENOMIC DNA]</scope>
    <source>
        <strain evidence="8">DM0001</strain>
        <tissue evidence="8">Muscle</tissue>
    </source>
</reference>
<dbReference type="SUPFAM" id="SSF55785">
    <property type="entry name" value="PYP-like sensor domain (PAS domain)"/>
    <property type="match status" value="2"/>
</dbReference>
<evidence type="ECO:0000256" key="1">
    <source>
        <dbReference type="ARBA" id="ARBA00004123"/>
    </source>
</evidence>
<gene>
    <name evidence="8" type="ORF">F7725_002323</name>
</gene>
<name>A0A7J5Y223_DISMA</name>
<dbReference type="GO" id="GO:0006805">
    <property type="term" value="P:xenobiotic metabolic process"/>
    <property type="evidence" value="ECO:0007669"/>
    <property type="project" value="InterPro"/>
</dbReference>
<dbReference type="InterPro" id="IPR039091">
    <property type="entry name" value="AHR/AHRR"/>
</dbReference>